<gene>
    <name evidence="2" type="ORF">Pmani_028754</name>
</gene>
<evidence type="ECO:0000313" key="3">
    <source>
        <dbReference type="Proteomes" id="UP001292094"/>
    </source>
</evidence>
<proteinExistence type="predicted"/>
<dbReference type="AlphaFoldDB" id="A0AAE1P100"/>
<feature type="transmembrane region" description="Helical" evidence="1">
    <location>
        <begin position="32"/>
        <end position="53"/>
    </location>
</feature>
<organism evidence="2 3">
    <name type="scientific">Petrolisthes manimaculis</name>
    <dbReference type="NCBI Taxonomy" id="1843537"/>
    <lineage>
        <taxon>Eukaryota</taxon>
        <taxon>Metazoa</taxon>
        <taxon>Ecdysozoa</taxon>
        <taxon>Arthropoda</taxon>
        <taxon>Crustacea</taxon>
        <taxon>Multicrustacea</taxon>
        <taxon>Malacostraca</taxon>
        <taxon>Eumalacostraca</taxon>
        <taxon>Eucarida</taxon>
        <taxon>Decapoda</taxon>
        <taxon>Pleocyemata</taxon>
        <taxon>Anomura</taxon>
        <taxon>Galatheoidea</taxon>
        <taxon>Porcellanidae</taxon>
        <taxon>Petrolisthes</taxon>
    </lineage>
</organism>
<sequence>MSLRNDRGMRGWERRTGLCTVAECTRKTVVKIMLMIVAVCHVVWTLALSHLALCCAPRHTHPTHPPSPPPPPPPKLQDILTHLPTYLPCRPHTSLTLPCHILFTLYTASFSCHSSLPHSPPTLHPGSFSSHNVANFESFRKDEEQIWKVTFTDNILLIFQVQKS</sequence>
<keyword evidence="1" id="KW-0812">Transmembrane</keyword>
<keyword evidence="3" id="KW-1185">Reference proteome</keyword>
<keyword evidence="1" id="KW-0472">Membrane</keyword>
<accession>A0AAE1P100</accession>
<dbReference type="EMBL" id="JAWZYT010003335">
    <property type="protein sequence ID" value="KAK4298932.1"/>
    <property type="molecule type" value="Genomic_DNA"/>
</dbReference>
<evidence type="ECO:0000313" key="2">
    <source>
        <dbReference type="EMBL" id="KAK4298932.1"/>
    </source>
</evidence>
<protein>
    <submittedName>
        <fullName evidence="2">Uncharacterized protein</fullName>
    </submittedName>
</protein>
<comment type="caution">
    <text evidence="2">The sequence shown here is derived from an EMBL/GenBank/DDBJ whole genome shotgun (WGS) entry which is preliminary data.</text>
</comment>
<name>A0AAE1P100_9EUCA</name>
<reference evidence="2" key="1">
    <citation type="submission" date="2023-11" db="EMBL/GenBank/DDBJ databases">
        <title>Genome assemblies of two species of porcelain crab, Petrolisthes cinctipes and Petrolisthes manimaculis (Anomura: Porcellanidae).</title>
        <authorList>
            <person name="Angst P."/>
        </authorList>
    </citation>
    <scope>NUCLEOTIDE SEQUENCE</scope>
    <source>
        <strain evidence="2">PB745_02</strain>
        <tissue evidence="2">Gill</tissue>
    </source>
</reference>
<evidence type="ECO:0000256" key="1">
    <source>
        <dbReference type="SAM" id="Phobius"/>
    </source>
</evidence>
<dbReference type="Proteomes" id="UP001292094">
    <property type="component" value="Unassembled WGS sequence"/>
</dbReference>
<keyword evidence="1" id="KW-1133">Transmembrane helix</keyword>